<proteinExistence type="predicted"/>
<protein>
    <submittedName>
        <fullName evidence="2">Serine hydrolase</fullName>
    </submittedName>
</protein>
<dbReference type="Gene3D" id="3.40.710.10">
    <property type="entry name" value="DD-peptidase/beta-lactamase superfamily"/>
    <property type="match status" value="1"/>
</dbReference>
<dbReference type="PANTHER" id="PTHR43283">
    <property type="entry name" value="BETA-LACTAMASE-RELATED"/>
    <property type="match status" value="1"/>
</dbReference>
<evidence type="ECO:0000313" key="2">
    <source>
        <dbReference type="EMBL" id="OWY27401.1"/>
    </source>
</evidence>
<dbReference type="InterPro" id="IPR012338">
    <property type="entry name" value="Beta-lactam/transpept-like"/>
</dbReference>
<dbReference type="Pfam" id="PF00144">
    <property type="entry name" value="Beta-lactamase"/>
    <property type="match status" value="1"/>
</dbReference>
<name>A0A246WPB6_9BURK</name>
<accession>A0A246WPB6</accession>
<dbReference type="InterPro" id="IPR001466">
    <property type="entry name" value="Beta-lactam-related"/>
</dbReference>
<reference evidence="2 3" key="1">
    <citation type="submission" date="2017-06" db="EMBL/GenBank/DDBJ databases">
        <title>Herbaspirillum phytohormonus sp. nov., isolated from the root nodule of Robinia pseudoacacia in lead-zinc mine.</title>
        <authorList>
            <person name="Fan M."/>
            <person name="Lin Y."/>
        </authorList>
    </citation>
    <scope>NUCLEOTIDE SEQUENCE [LARGE SCALE GENOMIC DNA]</scope>
    <source>
        <strain evidence="2 3">HZ10</strain>
    </source>
</reference>
<dbReference type="InterPro" id="IPR050789">
    <property type="entry name" value="Diverse_Enzym_Activities"/>
</dbReference>
<dbReference type="SUPFAM" id="SSF56601">
    <property type="entry name" value="beta-lactamase/transpeptidase-like"/>
    <property type="match status" value="1"/>
</dbReference>
<dbReference type="GO" id="GO:0016787">
    <property type="term" value="F:hydrolase activity"/>
    <property type="evidence" value="ECO:0007669"/>
    <property type="project" value="UniProtKB-KW"/>
</dbReference>
<gene>
    <name evidence="2" type="ORF">CEJ42_20365</name>
</gene>
<comment type="caution">
    <text evidence="2">The sequence shown here is derived from an EMBL/GenBank/DDBJ whole genome shotgun (WGS) entry which is preliminary data.</text>
</comment>
<dbReference type="EMBL" id="NJGU01000011">
    <property type="protein sequence ID" value="OWY27401.1"/>
    <property type="molecule type" value="Genomic_DNA"/>
</dbReference>
<evidence type="ECO:0000259" key="1">
    <source>
        <dbReference type="Pfam" id="PF00144"/>
    </source>
</evidence>
<dbReference type="AlphaFoldDB" id="A0A246WPB6"/>
<feature type="domain" description="Beta-lactamase-related" evidence="1">
    <location>
        <begin position="21"/>
        <end position="271"/>
    </location>
</feature>
<organism evidence="2 3">
    <name type="scientific">Herbaspirillum robiniae</name>
    <dbReference type="NCBI Taxonomy" id="2014887"/>
    <lineage>
        <taxon>Bacteria</taxon>
        <taxon>Pseudomonadati</taxon>
        <taxon>Pseudomonadota</taxon>
        <taxon>Betaproteobacteria</taxon>
        <taxon>Burkholderiales</taxon>
        <taxon>Oxalobacteraceae</taxon>
        <taxon>Herbaspirillum</taxon>
    </lineage>
</organism>
<keyword evidence="2" id="KW-0378">Hydrolase</keyword>
<sequence>MTYALILNDKLISDEETPAIVPWWSFTKTVIAAAALILVRDKVLSLDEFCPGQNYTLRQLLRHEAGFADYGSLAEYHSSVKAGTPPWAIDEMLARVEKLNAASTPGSKWNYSNIGYFHVRLLIEHELNETLDSVLSRLIFRPLKLSKTRVANLPSDLSDVVMGDTHGYHPAWVYHGLAVGPLTDAVVFLKELMSGSLVPDYLLKEMLQVRTLGGPISGRPWTSPGYGLGVMAGGTDNKLFVIGHSGGGPGSDIAVYHTTDPVPVTCAAFSTSADGIDVERMVVSKLAR</sequence>
<evidence type="ECO:0000313" key="3">
    <source>
        <dbReference type="Proteomes" id="UP000197596"/>
    </source>
</evidence>
<dbReference type="Proteomes" id="UP000197596">
    <property type="component" value="Unassembled WGS sequence"/>
</dbReference>
<dbReference type="RefSeq" id="WP_088752329.1">
    <property type="nucleotide sequence ID" value="NZ_NJGU01000011.1"/>
</dbReference>